<evidence type="ECO:0000256" key="3">
    <source>
        <dbReference type="SAM" id="MobiDB-lite"/>
    </source>
</evidence>
<keyword evidence="2" id="KW-0175">Coiled coil</keyword>
<feature type="region of interest" description="Disordered" evidence="3">
    <location>
        <begin position="456"/>
        <end position="481"/>
    </location>
</feature>
<reference evidence="4 5" key="1">
    <citation type="submission" date="2018-03" db="EMBL/GenBank/DDBJ databases">
        <title>Draft genome sequence of Rohu Carp (Labeo rohita).</title>
        <authorList>
            <person name="Das P."/>
            <person name="Kushwaha B."/>
            <person name="Joshi C.G."/>
            <person name="Kumar D."/>
            <person name="Nagpure N.S."/>
            <person name="Sahoo L."/>
            <person name="Das S.P."/>
            <person name="Bit A."/>
            <person name="Patnaik S."/>
            <person name="Meher P.K."/>
            <person name="Jayasankar P."/>
            <person name="Koringa P.G."/>
            <person name="Patel N.V."/>
            <person name="Hinsu A.T."/>
            <person name="Kumar R."/>
            <person name="Pandey M."/>
            <person name="Agarwal S."/>
            <person name="Srivastava S."/>
            <person name="Singh M."/>
            <person name="Iquebal M.A."/>
            <person name="Jaiswal S."/>
            <person name="Angadi U.B."/>
            <person name="Kumar N."/>
            <person name="Raza M."/>
            <person name="Shah T.M."/>
            <person name="Rai A."/>
            <person name="Jena J.K."/>
        </authorList>
    </citation>
    <scope>NUCLEOTIDE SEQUENCE [LARGE SCALE GENOMIC DNA]</scope>
    <source>
        <strain evidence="4">DASCIFA01</strain>
        <tissue evidence="4">Testis</tissue>
    </source>
</reference>
<protein>
    <submittedName>
        <fullName evidence="4">Dapper-like protein</fullName>
    </submittedName>
</protein>
<dbReference type="EMBL" id="QBIY01009098">
    <property type="protein sequence ID" value="RXN36137.1"/>
    <property type="molecule type" value="Genomic_DNA"/>
</dbReference>
<dbReference type="STRING" id="84645.A0A498NXJ8"/>
<feature type="region of interest" description="Disordered" evidence="3">
    <location>
        <begin position="360"/>
        <end position="380"/>
    </location>
</feature>
<evidence type="ECO:0000313" key="4">
    <source>
        <dbReference type="EMBL" id="RXN36137.1"/>
    </source>
</evidence>
<comment type="caution">
    <text evidence="4">The sequence shown here is derived from an EMBL/GenBank/DDBJ whole genome shotgun (WGS) entry which is preliminary data.</text>
</comment>
<gene>
    <name evidence="4" type="ORF">ROHU_003210</name>
</gene>
<sequence>MDQKLPSANGTTNPQEVRPYLSRGIVGPLESEWAQYCSGFLQLSGRVRSILVDLGIPLKMEEERSRNKERLEASLTWLCELEILKQRQESLVLGALSLGDSVPGYPAWGDVGPARSSREQEQLTLRRQLNRLQGAPSLLMLALQQQLSELRLDTGLTCEQNTEDLDSPSASSSGFYEQSECLSPPLRSCSSPNLRPRSVDAYMLDWEGHMEPTVHATLPRSFSAPYPPLEGIAEGIEEEEEDEESPHWVTDQIADGNESLAPEMSLNSDAEEDPAVKIDDGPTEEDIQQAMRVETYILGLLQRRHLRSTADLNSDPDQWHVLHTYPPTYPQLDQSEWQEWATLSEEENEHESQDRYYVNLPNAQTGPTSLSSEEPESSLEMDQYAVEEVYASSSDSPRHQPVYIKRRPTMSDTMKPHVHTCCNHTCVPASSTPESREQHQPIPSQKWALLRSLARRSPEEKWTTPRETQTKSTIRSRSEDSCVSQGWAAQSEHKYYTVGRDMGRQHSDEFYPSGQRLWCSSADLSQEEDEGIFREDLHEFRLYQLPAKRTSVHFVEQDQRVQERSEAAIAPTDGSDSSLSETVSPRTSSVSSDSDESGGLVWPQQLPPRLPPSPSSSSQNPSNVVVKIKASHALKKKIMRFRSGSLKLMTTV</sequence>
<feature type="region of interest" description="Disordered" evidence="3">
    <location>
        <begin position="161"/>
        <end position="190"/>
    </location>
</feature>
<feature type="region of interest" description="Disordered" evidence="3">
    <location>
        <begin position="557"/>
        <end position="622"/>
    </location>
</feature>
<evidence type="ECO:0000313" key="5">
    <source>
        <dbReference type="Proteomes" id="UP000290572"/>
    </source>
</evidence>
<feature type="compositionally biased region" description="Low complexity" evidence="3">
    <location>
        <begin position="181"/>
        <end position="190"/>
    </location>
</feature>
<comment type="similarity">
    <text evidence="1">Belongs to the dapper family.</text>
</comment>
<dbReference type="PANTHER" id="PTHR15919">
    <property type="entry name" value="DAPPER-RELATED"/>
    <property type="match status" value="1"/>
</dbReference>
<name>A0A498NXJ8_LABRO</name>
<dbReference type="Proteomes" id="UP000290572">
    <property type="component" value="Unassembled WGS sequence"/>
</dbReference>
<dbReference type="AlphaFoldDB" id="A0A498NXJ8"/>
<dbReference type="GO" id="GO:0005737">
    <property type="term" value="C:cytoplasm"/>
    <property type="evidence" value="ECO:0007669"/>
    <property type="project" value="TreeGrafter"/>
</dbReference>
<proteinExistence type="inferred from homology"/>
<evidence type="ECO:0000256" key="2">
    <source>
        <dbReference type="ARBA" id="ARBA00023054"/>
    </source>
</evidence>
<feature type="compositionally biased region" description="Pro residues" evidence="3">
    <location>
        <begin position="605"/>
        <end position="614"/>
    </location>
</feature>
<dbReference type="InterPro" id="IPR024843">
    <property type="entry name" value="Dapper"/>
</dbReference>
<feature type="compositionally biased region" description="Low complexity" evidence="3">
    <location>
        <begin position="580"/>
        <end position="592"/>
    </location>
</feature>
<keyword evidence="5" id="KW-1185">Reference proteome</keyword>
<feature type="compositionally biased region" description="Basic and acidic residues" evidence="3">
    <location>
        <begin position="557"/>
        <end position="566"/>
    </location>
</feature>
<feature type="compositionally biased region" description="Polar residues" evidence="3">
    <location>
        <begin position="465"/>
        <end position="481"/>
    </location>
</feature>
<evidence type="ECO:0000256" key="1">
    <source>
        <dbReference type="ARBA" id="ARBA00010807"/>
    </source>
</evidence>
<dbReference type="GO" id="GO:0090090">
    <property type="term" value="P:negative regulation of canonical Wnt signaling pathway"/>
    <property type="evidence" value="ECO:0007669"/>
    <property type="project" value="TreeGrafter"/>
</dbReference>
<dbReference type="Pfam" id="PF15268">
    <property type="entry name" value="Dapper"/>
    <property type="match status" value="2"/>
</dbReference>
<organism evidence="4 5">
    <name type="scientific">Labeo rohita</name>
    <name type="common">Indian major carp</name>
    <name type="synonym">Cyprinus rohita</name>
    <dbReference type="NCBI Taxonomy" id="84645"/>
    <lineage>
        <taxon>Eukaryota</taxon>
        <taxon>Metazoa</taxon>
        <taxon>Chordata</taxon>
        <taxon>Craniata</taxon>
        <taxon>Vertebrata</taxon>
        <taxon>Euteleostomi</taxon>
        <taxon>Actinopterygii</taxon>
        <taxon>Neopterygii</taxon>
        <taxon>Teleostei</taxon>
        <taxon>Ostariophysi</taxon>
        <taxon>Cypriniformes</taxon>
        <taxon>Cyprinidae</taxon>
        <taxon>Labeoninae</taxon>
        <taxon>Labeonini</taxon>
        <taxon>Labeo</taxon>
    </lineage>
</organism>
<accession>A0A498NXJ8</accession>
<dbReference type="PANTHER" id="PTHR15919:SF1">
    <property type="entry name" value="DAPPER HOMOLOG 3"/>
    <property type="match status" value="1"/>
</dbReference>